<evidence type="ECO:0008006" key="3">
    <source>
        <dbReference type="Google" id="ProtNLM"/>
    </source>
</evidence>
<accession>A0ABM8NH46</accession>
<proteinExistence type="predicted"/>
<dbReference type="Pfam" id="PF14022">
    <property type="entry name" value="DUF4238"/>
    <property type="match status" value="1"/>
</dbReference>
<dbReference type="InterPro" id="IPR025332">
    <property type="entry name" value="DUF4238"/>
</dbReference>
<evidence type="ECO:0000313" key="2">
    <source>
        <dbReference type="Proteomes" id="UP000598032"/>
    </source>
</evidence>
<comment type="caution">
    <text evidence="1">The sequence shown here is derived from an EMBL/GenBank/DDBJ whole genome shotgun (WGS) entry which is preliminary data.</text>
</comment>
<protein>
    <recommendedName>
        <fullName evidence="3">DUF4238 domain-containing protein</fullName>
    </recommendedName>
</protein>
<evidence type="ECO:0000313" key="1">
    <source>
        <dbReference type="EMBL" id="CAD6524799.1"/>
    </source>
</evidence>
<reference evidence="1 2" key="1">
    <citation type="submission" date="2020-10" db="EMBL/GenBank/DDBJ databases">
        <authorList>
            <person name="Peeters C."/>
        </authorList>
    </citation>
    <scope>NUCLEOTIDE SEQUENCE [LARGE SCALE GENOMIC DNA]</scope>
    <source>
        <strain evidence="1 2">LMG 28140</strain>
    </source>
</reference>
<name>A0ABM8NH46_9BURK</name>
<dbReference type="EMBL" id="CAJHCP010000003">
    <property type="protein sequence ID" value="CAD6524799.1"/>
    <property type="molecule type" value="Genomic_DNA"/>
</dbReference>
<gene>
    <name evidence="1" type="ORF">LMG28140_01687</name>
</gene>
<dbReference type="Proteomes" id="UP000598032">
    <property type="component" value="Unassembled WGS sequence"/>
</dbReference>
<organism evidence="1 2">
    <name type="scientific">Paraburkholderia metrosideri</name>
    <dbReference type="NCBI Taxonomy" id="580937"/>
    <lineage>
        <taxon>Bacteria</taxon>
        <taxon>Pseudomonadati</taxon>
        <taxon>Pseudomonadota</taxon>
        <taxon>Betaproteobacteria</taxon>
        <taxon>Burkholderiales</taxon>
        <taxon>Burkholderiaceae</taxon>
        <taxon>Paraburkholderia</taxon>
    </lineage>
</organism>
<sequence length="329" mass="36346">MSKAKSSFVRGDDGAGRARKHNCVLQRYLSGFTRNHDKNSQLYVVDSAVAHAFVTTPVSVAAEREFSPIEIDTDGPASIQLSYGQFELELASAVTRINSKGDFSSDADRALILKLIAQLAMLSPDCMEGARRYNGETTGSLSEFAIANREGWESQKQTVAQPGTKGVVDLTREKLRTLGGRNDETIAALTTEHHEQDLLAMTTIYNLLHRRSWIVARATSSSGGFITSDRPVTLSWDDVEREAGPDVPGLGLQGTSVFFPLTKDLVMRGRFDGRVGTLELPITTVAGINSRTIFYADHQIYAETDRFRFLDEHLLMRYGQELLPALQRS</sequence>
<keyword evidence="2" id="KW-1185">Reference proteome</keyword>